<dbReference type="SUPFAM" id="SSF53597">
    <property type="entry name" value="Dihydrofolate reductase-like"/>
    <property type="match status" value="1"/>
</dbReference>
<dbReference type="Gene3D" id="3.40.430.10">
    <property type="entry name" value="Dihydrofolate Reductase, subunit A"/>
    <property type="match status" value="1"/>
</dbReference>
<name>A0A7W8E9Z8_9BACT</name>
<feature type="domain" description="Bacterial bifunctional deaminase-reductase C-terminal" evidence="1">
    <location>
        <begin position="49"/>
        <end position="124"/>
    </location>
</feature>
<evidence type="ECO:0000259" key="1">
    <source>
        <dbReference type="Pfam" id="PF01872"/>
    </source>
</evidence>
<dbReference type="InterPro" id="IPR050765">
    <property type="entry name" value="Riboflavin_Biosynth_HTPR"/>
</dbReference>
<dbReference type="PANTHER" id="PTHR38011">
    <property type="entry name" value="DIHYDROFOLATE REDUCTASE FAMILY PROTEIN (AFU_ORTHOLOGUE AFUA_8G06820)"/>
    <property type="match status" value="1"/>
</dbReference>
<accession>A0A7W8E9Z8</accession>
<reference evidence="2 3" key="1">
    <citation type="submission" date="2020-08" db="EMBL/GenBank/DDBJ databases">
        <title>Genomic Encyclopedia of Type Strains, Phase IV (KMG-V): Genome sequencing to study the core and pangenomes of soil and plant-associated prokaryotes.</title>
        <authorList>
            <person name="Whitman W."/>
        </authorList>
    </citation>
    <scope>NUCLEOTIDE SEQUENCE [LARGE SCALE GENOMIC DNA]</scope>
    <source>
        <strain evidence="2 3">X5P3</strain>
    </source>
</reference>
<dbReference type="InterPro" id="IPR002734">
    <property type="entry name" value="RibDG_C"/>
</dbReference>
<sequence length="137" mass="15062">MSAHISPSMKPLQSFHHSRPRVASFLFGLCVTHRPDSLEWGPFEAVGPDLVEGIRRIKSQAGPDLILCGSSTLTSPLLEHGLVDEVLLVVYPVLLGTGKRFFREGTPPRTFELLSTKTTRTGVFLNHYKVVGPLKIG</sequence>
<organism evidence="2 3">
    <name type="scientific">Granulicella mallensis</name>
    <dbReference type="NCBI Taxonomy" id="940614"/>
    <lineage>
        <taxon>Bacteria</taxon>
        <taxon>Pseudomonadati</taxon>
        <taxon>Acidobacteriota</taxon>
        <taxon>Terriglobia</taxon>
        <taxon>Terriglobales</taxon>
        <taxon>Acidobacteriaceae</taxon>
        <taxon>Granulicella</taxon>
    </lineage>
</organism>
<gene>
    <name evidence="2" type="ORF">HDF15_001207</name>
</gene>
<proteinExistence type="predicted"/>
<comment type="caution">
    <text evidence="2">The sequence shown here is derived from an EMBL/GenBank/DDBJ whole genome shotgun (WGS) entry which is preliminary data.</text>
</comment>
<dbReference type="RefSeq" id="WP_184253620.1">
    <property type="nucleotide sequence ID" value="NZ_JACHIO010000004.1"/>
</dbReference>
<evidence type="ECO:0000313" key="2">
    <source>
        <dbReference type="EMBL" id="MBB5062870.1"/>
    </source>
</evidence>
<dbReference type="EMBL" id="JACHIO010000004">
    <property type="protein sequence ID" value="MBB5062870.1"/>
    <property type="molecule type" value="Genomic_DNA"/>
</dbReference>
<dbReference type="GO" id="GO:0009231">
    <property type="term" value="P:riboflavin biosynthetic process"/>
    <property type="evidence" value="ECO:0007669"/>
    <property type="project" value="InterPro"/>
</dbReference>
<dbReference type="PANTHER" id="PTHR38011:SF2">
    <property type="entry name" value="BIFUNCTIONAL DEAMINASE-REDUCTASE DOMAIN PROTEIN"/>
    <property type="match status" value="1"/>
</dbReference>
<evidence type="ECO:0000313" key="3">
    <source>
        <dbReference type="Proteomes" id="UP000584867"/>
    </source>
</evidence>
<dbReference type="AlphaFoldDB" id="A0A7W8E9Z8"/>
<protein>
    <submittedName>
        <fullName evidence="2">Dihydrofolate reductase</fullName>
    </submittedName>
</protein>
<dbReference type="Proteomes" id="UP000584867">
    <property type="component" value="Unassembled WGS sequence"/>
</dbReference>
<dbReference type="InterPro" id="IPR024072">
    <property type="entry name" value="DHFR-like_dom_sf"/>
</dbReference>
<dbReference type="GO" id="GO:0008703">
    <property type="term" value="F:5-amino-6-(5-phosphoribosylamino)uracil reductase activity"/>
    <property type="evidence" value="ECO:0007669"/>
    <property type="project" value="InterPro"/>
</dbReference>
<dbReference type="Pfam" id="PF01872">
    <property type="entry name" value="RibD_C"/>
    <property type="match status" value="1"/>
</dbReference>